<reference evidence="2 3" key="1">
    <citation type="journal article" date="2019" name="Sci. Rep.">
        <title>Orb-weaving spider Araneus ventricosus genome elucidates the spidroin gene catalogue.</title>
        <authorList>
            <person name="Kono N."/>
            <person name="Nakamura H."/>
            <person name="Ohtoshi R."/>
            <person name="Moran D.A.P."/>
            <person name="Shinohara A."/>
            <person name="Yoshida Y."/>
            <person name="Fujiwara M."/>
            <person name="Mori M."/>
            <person name="Tomita M."/>
            <person name="Arakawa K."/>
        </authorList>
    </citation>
    <scope>NUCLEOTIDE SEQUENCE [LARGE SCALE GENOMIC DNA]</scope>
</reference>
<proteinExistence type="predicted"/>
<evidence type="ECO:0000256" key="1">
    <source>
        <dbReference type="SAM" id="MobiDB-lite"/>
    </source>
</evidence>
<feature type="compositionally biased region" description="Basic and acidic residues" evidence="1">
    <location>
        <begin position="14"/>
        <end position="32"/>
    </location>
</feature>
<dbReference type="Proteomes" id="UP000499080">
    <property type="component" value="Unassembled WGS sequence"/>
</dbReference>
<protein>
    <submittedName>
        <fullName evidence="2">Uncharacterized protein</fullName>
    </submittedName>
</protein>
<accession>A0A4Y2RT86</accession>
<feature type="region of interest" description="Disordered" evidence="1">
    <location>
        <begin position="1"/>
        <end position="32"/>
    </location>
</feature>
<feature type="non-terminal residue" evidence="2">
    <location>
        <position position="1"/>
    </location>
</feature>
<organism evidence="2 3">
    <name type="scientific">Araneus ventricosus</name>
    <name type="common">Orbweaver spider</name>
    <name type="synonym">Epeira ventricosa</name>
    <dbReference type="NCBI Taxonomy" id="182803"/>
    <lineage>
        <taxon>Eukaryota</taxon>
        <taxon>Metazoa</taxon>
        <taxon>Ecdysozoa</taxon>
        <taxon>Arthropoda</taxon>
        <taxon>Chelicerata</taxon>
        <taxon>Arachnida</taxon>
        <taxon>Araneae</taxon>
        <taxon>Araneomorphae</taxon>
        <taxon>Entelegynae</taxon>
        <taxon>Araneoidea</taxon>
        <taxon>Araneidae</taxon>
        <taxon>Araneus</taxon>
    </lineage>
</organism>
<dbReference type="EMBL" id="BGPR01018362">
    <property type="protein sequence ID" value="GBN78968.1"/>
    <property type="molecule type" value="Genomic_DNA"/>
</dbReference>
<comment type="caution">
    <text evidence="2">The sequence shown here is derived from an EMBL/GenBank/DDBJ whole genome shotgun (WGS) entry which is preliminary data.</text>
</comment>
<name>A0A4Y2RT86_ARAVE</name>
<dbReference type="AlphaFoldDB" id="A0A4Y2RT86"/>
<evidence type="ECO:0000313" key="3">
    <source>
        <dbReference type="Proteomes" id="UP000499080"/>
    </source>
</evidence>
<sequence length="56" mass="6791">DDNRLFFRTRSTRKTAEEGEKEKEEKEEREDGGWERRIVEELVKKSDKMELPYSIS</sequence>
<evidence type="ECO:0000313" key="2">
    <source>
        <dbReference type="EMBL" id="GBN78968.1"/>
    </source>
</evidence>
<gene>
    <name evidence="2" type="ORF">AVEN_32054_1</name>
</gene>
<keyword evidence="3" id="KW-1185">Reference proteome</keyword>